<dbReference type="Proteomes" id="UP000324222">
    <property type="component" value="Unassembled WGS sequence"/>
</dbReference>
<dbReference type="Gene3D" id="2.60.40.10">
    <property type="entry name" value="Immunoglobulins"/>
    <property type="match status" value="1"/>
</dbReference>
<dbReference type="SUPFAM" id="SSF48726">
    <property type="entry name" value="Immunoglobulin"/>
    <property type="match status" value="1"/>
</dbReference>
<dbReference type="GO" id="GO:0032589">
    <property type="term" value="C:neuron projection membrane"/>
    <property type="evidence" value="ECO:0007669"/>
    <property type="project" value="TreeGrafter"/>
</dbReference>
<dbReference type="GO" id="GO:0050808">
    <property type="term" value="P:synapse organization"/>
    <property type="evidence" value="ECO:0007669"/>
    <property type="project" value="TreeGrafter"/>
</dbReference>
<keyword evidence="2" id="KW-1185">Reference proteome</keyword>
<accession>A0A5B7F6E7</accession>
<dbReference type="InterPro" id="IPR013783">
    <property type="entry name" value="Ig-like_fold"/>
</dbReference>
<protein>
    <recommendedName>
        <fullName evidence="3">Ig-like domain-containing protein</fullName>
    </recommendedName>
</protein>
<dbReference type="InterPro" id="IPR036179">
    <property type="entry name" value="Ig-like_dom_sf"/>
</dbReference>
<proteinExistence type="predicted"/>
<dbReference type="AlphaFoldDB" id="A0A5B7F6E7"/>
<dbReference type="EMBL" id="VSRR010004768">
    <property type="protein sequence ID" value="MPC40658.1"/>
    <property type="molecule type" value="Genomic_DNA"/>
</dbReference>
<dbReference type="PANTHER" id="PTHR23279">
    <property type="entry name" value="DEFECTIVE PROBOSCIS EXTENSION RESPONSE DPR -RELATED"/>
    <property type="match status" value="1"/>
</dbReference>
<evidence type="ECO:0008006" key="3">
    <source>
        <dbReference type="Google" id="ProtNLM"/>
    </source>
</evidence>
<dbReference type="OrthoDB" id="6337503at2759"/>
<comment type="caution">
    <text evidence="1">The sequence shown here is derived from an EMBL/GenBank/DDBJ whole genome shotgun (WGS) entry which is preliminary data.</text>
</comment>
<dbReference type="InterPro" id="IPR037448">
    <property type="entry name" value="Zig-8"/>
</dbReference>
<evidence type="ECO:0000313" key="1">
    <source>
        <dbReference type="EMBL" id="MPC40658.1"/>
    </source>
</evidence>
<gene>
    <name evidence="1" type="ORF">E2C01_034223</name>
</gene>
<name>A0A5B7F6E7_PORTR</name>
<reference evidence="1 2" key="1">
    <citation type="submission" date="2019-05" db="EMBL/GenBank/DDBJ databases">
        <title>Another draft genome of Portunus trituberculatus and its Hox gene families provides insights of decapod evolution.</title>
        <authorList>
            <person name="Jeong J.-H."/>
            <person name="Song I."/>
            <person name="Kim S."/>
            <person name="Choi T."/>
            <person name="Kim D."/>
            <person name="Ryu S."/>
            <person name="Kim W."/>
        </authorList>
    </citation>
    <scope>NUCLEOTIDE SEQUENCE [LARGE SCALE GENOMIC DNA]</scope>
    <source>
        <tissue evidence="1">Muscle</tissue>
    </source>
</reference>
<dbReference type="PANTHER" id="PTHR23279:SF45">
    <property type="entry name" value="DEFECTIVE PROBOSCIS EXTENSION RESPONSE 12, ISOFORM C"/>
    <property type="match status" value="1"/>
</dbReference>
<organism evidence="1 2">
    <name type="scientific">Portunus trituberculatus</name>
    <name type="common">Swimming crab</name>
    <name type="synonym">Neptunus trituberculatus</name>
    <dbReference type="NCBI Taxonomy" id="210409"/>
    <lineage>
        <taxon>Eukaryota</taxon>
        <taxon>Metazoa</taxon>
        <taxon>Ecdysozoa</taxon>
        <taxon>Arthropoda</taxon>
        <taxon>Crustacea</taxon>
        <taxon>Multicrustacea</taxon>
        <taxon>Malacostraca</taxon>
        <taxon>Eumalacostraca</taxon>
        <taxon>Eucarida</taxon>
        <taxon>Decapoda</taxon>
        <taxon>Pleocyemata</taxon>
        <taxon>Brachyura</taxon>
        <taxon>Eubrachyura</taxon>
        <taxon>Portunoidea</taxon>
        <taxon>Portunidae</taxon>
        <taxon>Portuninae</taxon>
        <taxon>Portunus</taxon>
    </lineage>
</organism>
<evidence type="ECO:0000313" key="2">
    <source>
        <dbReference type="Proteomes" id="UP000324222"/>
    </source>
</evidence>
<sequence length="117" mass="12411">MINYDRRRGGVEVRVQAGPKVASRLRVSGARQEDSGNYTCAAANTEAASVFVYVTEEVVVLSNGSAWSMVGGENEGGGDAWLRAVLVEEAGAWGIDTLPLRSSSFARIRACITCDIG</sequence>